<name>A0A8J1TBH3_OWEFU</name>
<dbReference type="AlphaFoldDB" id="A0A8J1TBH3"/>
<accession>A0A8J1TBH3</accession>
<feature type="compositionally biased region" description="Basic and acidic residues" evidence="1">
    <location>
        <begin position="87"/>
        <end position="98"/>
    </location>
</feature>
<gene>
    <name evidence="2" type="ORF">OFUS_LOCUS23736</name>
</gene>
<dbReference type="OrthoDB" id="10021186at2759"/>
<proteinExistence type="predicted"/>
<dbReference type="EMBL" id="CAIIXF020000011">
    <property type="protein sequence ID" value="CAH1799764.1"/>
    <property type="molecule type" value="Genomic_DNA"/>
</dbReference>
<evidence type="ECO:0000313" key="2">
    <source>
        <dbReference type="EMBL" id="CAH1799764.1"/>
    </source>
</evidence>
<protein>
    <submittedName>
        <fullName evidence="2">Uncharacterized protein</fullName>
    </submittedName>
</protein>
<feature type="region of interest" description="Disordered" evidence="1">
    <location>
        <begin position="66"/>
        <end position="98"/>
    </location>
</feature>
<keyword evidence="3" id="KW-1185">Reference proteome</keyword>
<dbReference type="Proteomes" id="UP000749559">
    <property type="component" value="Unassembled WGS sequence"/>
</dbReference>
<feature type="region of interest" description="Disordered" evidence="1">
    <location>
        <begin position="1"/>
        <end position="38"/>
    </location>
</feature>
<feature type="compositionally biased region" description="Low complexity" evidence="1">
    <location>
        <begin position="66"/>
        <end position="77"/>
    </location>
</feature>
<dbReference type="PANTHER" id="PTHR31751">
    <property type="entry name" value="SI:CH211-108C17.2-RELATED-RELATED"/>
    <property type="match status" value="1"/>
</dbReference>
<feature type="compositionally biased region" description="Polar residues" evidence="1">
    <location>
        <begin position="1"/>
        <end position="33"/>
    </location>
</feature>
<reference evidence="2" key="1">
    <citation type="submission" date="2022-03" db="EMBL/GenBank/DDBJ databases">
        <authorList>
            <person name="Martin C."/>
        </authorList>
    </citation>
    <scope>NUCLEOTIDE SEQUENCE</scope>
</reference>
<dbReference type="PANTHER" id="PTHR31751:SF7">
    <property type="entry name" value="THAP-TYPE DOMAIN-CONTAINING PROTEIN"/>
    <property type="match status" value="1"/>
</dbReference>
<organism evidence="2 3">
    <name type="scientific">Owenia fusiformis</name>
    <name type="common">Polychaete worm</name>
    <dbReference type="NCBI Taxonomy" id="6347"/>
    <lineage>
        <taxon>Eukaryota</taxon>
        <taxon>Metazoa</taxon>
        <taxon>Spiralia</taxon>
        <taxon>Lophotrochozoa</taxon>
        <taxon>Annelida</taxon>
        <taxon>Polychaeta</taxon>
        <taxon>Sedentaria</taxon>
        <taxon>Canalipalpata</taxon>
        <taxon>Sabellida</taxon>
        <taxon>Oweniida</taxon>
        <taxon>Oweniidae</taxon>
        <taxon>Owenia</taxon>
    </lineage>
</organism>
<comment type="caution">
    <text evidence="2">The sequence shown here is derived from an EMBL/GenBank/DDBJ whole genome shotgun (WGS) entry which is preliminary data.</text>
</comment>
<sequence length="344" mass="37686">MHTPTTSRKESVLSTTPIAGQSTQNEAHLSTTPIAGPSTVPISGQIDVAMSTPLSRGTKARFVVESSDNTDITSSSSAPEKQCITSDLEKQSSEHENQRENALLRGYMNATIPYDWTGDENEDDENDSDYDPGYGKIPLVTIGPKDVKIENLEDLGGEEVEPEAEEQPEVALKLGEDIPLPPNPLNGNIHPPNRHIGDDIKHHQMVLVSLQSQVDLAKCKIALCSKDGCEAEVTSTFEKCIGSAPYLQWVCTNGHKDYRWSGQPFVRGVRAGNLALSSAIVLSGNNVSKIKKMFKFMNVPCVGNPAFYAFQRMYICPSVKTYWETIQDEVLASCGDKMLILLEV</sequence>
<evidence type="ECO:0000313" key="3">
    <source>
        <dbReference type="Proteomes" id="UP000749559"/>
    </source>
</evidence>
<evidence type="ECO:0000256" key="1">
    <source>
        <dbReference type="SAM" id="MobiDB-lite"/>
    </source>
</evidence>